<evidence type="ECO:0000259" key="5">
    <source>
        <dbReference type="PROSITE" id="PS50931"/>
    </source>
</evidence>
<evidence type="ECO:0000256" key="1">
    <source>
        <dbReference type="ARBA" id="ARBA00009437"/>
    </source>
</evidence>
<dbReference type="Gene3D" id="1.10.10.10">
    <property type="entry name" value="Winged helix-like DNA-binding domain superfamily/Winged helix DNA-binding domain"/>
    <property type="match status" value="1"/>
</dbReference>
<evidence type="ECO:0000313" key="7">
    <source>
        <dbReference type="Proteomes" id="UP000279911"/>
    </source>
</evidence>
<dbReference type="PRINTS" id="PR00039">
    <property type="entry name" value="HTHLYSR"/>
</dbReference>
<evidence type="ECO:0000313" key="6">
    <source>
        <dbReference type="EMBL" id="RSD25083.1"/>
    </source>
</evidence>
<name>A0A427TL60_9BACI</name>
<dbReference type="PROSITE" id="PS50931">
    <property type="entry name" value="HTH_LYSR"/>
    <property type="match status" value="1"/>
</dbReference>
<dbReference type="Gene3D" id="3.40.190.10">
    <property type="entry name" value="Periplasmic binding protein-like II"/>
    <property type="match status" value="2"/>
</dbReference>
<protein>
    <submittedName>
        <fullName evidence="6">LysR family transcriptional regulator</fullName>
    </submittedName>
</protein>
<dbReference type="SUPFAM" id="SSF46785">
    <property type="entry name" value="Winged helix' DNA-binding domain"/>
    <property type="match status" value="1"/>
</dbReference>
<dbReference type="AlphaFoldDB" id="A0A427TL60"/>
<dbReference type="InterPro" id="IPR047788">
    <property type="entry name" value="LysR-like_Sec_metab"/>
</dbReference>
<proteinExistence type="inferred from homology"/>
<dbReference type="Pfam" id="PF00126">
    <property type="entry name" value="HTH_1"/>
    <property type="match status" value="1"/>
</dbReference>
<dbReference type="Pfam" id="PF03466">
    <property type="entry name" value="LysR_substrate"/>
    <property type="match status" value="1"/>
</dbReference>
<dbReference type="Proteomes" id="UP000279911">
    <property type="component" value="Unassembled WGS sequence"/>
</dbReference>
<comment type="caution">
    <text evidence="6">The sequence shown here is derived from an EMBL/GenBank/DDBJ whole genome shotgun (WGS) entry which is preliminary data.</text>
</comment>
<dbReference type="NCBIfam" id="NF040786">
    <property type="entry name" value="LysR_Sec_metab"/>
    <property type="match status" value="1"/>
</dbReference>
<sequence length="334" mass="36819">MAKDQSLRTKSLAKIFAHNHPIHIKMKVSIEWRIVMNLKKLEAFIMVVEKNSFSEAAAALKSSQPSVSLKIKSLEDELGFELLDRGAAGIRTTPAGMLVYTAAKEVANRWRTLEDELGEFEGTLTGTLTIGASTIPGTYLLPQWVKHFRSLFPKVDVKIEIGDSKKILDRLQNHQIDAGIIGMKVDSKLIRSKTIASDTLVLVAHENHPLVHATMPDFTEILQYDFVLREEGSGTRKMMERYLIENGLSLDELKIAVSIGSTESVIAAVEAGLGVSFISKLAALPAAKAGRIAIIDTFEPFEREFYLVAHADAESRPIIKQFTEIVEGSGMGKS</sequence>
<comment type="similarity">
    <text evidence="1">Belongs to the LysR transcriptional regulatory family.</text>
</comment>
<accession>A0A427TL60</accession>
<dbReference type="GO" id="GO:0003700">
    <property type="term" value="F:DNA-binding transcription factor activity"/>
    <property type="evidence" value="ECO:0007669"/>
    <property type="project" value="InterPro"/>
</dbReference>
<dbReference type="PANTHER" id="PTHR30126:SF64">
    <property type="entry name" value="HTH-TYPE TRANSCRIPTIONAL REGULATOR CITR"/>
    <property type="match status" value="1"/>
</dbReference>
<organism evidence="6 7">
    <name type="scientific">Mesobacillus subterraneus</name>
    <dbReference type="NCBI Taxonomy" id="285983"/>
    <lineage>
        <taxon>Bacteria</taxon>
        <taxon>Bacillati</taxon>
        <taxon>Bacillota</taxon>
        <taxon>Bacilli</taxon>
        <taxon>Bacillales</taxon>
        <taxon>Bacillaceae</taxon>
        <taxon>Mesobacillus</taxon>
    </lineage>
</organism>
<keyword evidence="2" id="KW-0805">Transcription regulation</keyword>
<dbReference type="PANTHER" id="PTHR30126">
    <property type="entry name" value="HTH-TYPE TRANSCRIPTIONAL REGULATOR"/>
    <property type="match status" value="1"/>
</dbReference>
<evidence type="ECO:0000256" key="2">
    <source>
        <dbReference type="ARBA" id="ARBA00023015"/>
    </source>
</evidence>
<dbReference type="InterPro" id="IPR036388">
    <property type="entry name" value="WH-like_DNA-bd_sf"/>
</dbReference>
<reference evidence="7" key="1">
    <citation type="submission" date="2018-12" db="EMBL/GenBank/DDBJ databases">
        <title>Bacillus chawlae sp. nov., Bacillus glennii sp. nov., and Bacillus saganii sp. nov. Isolated from the Vehicle Assembly Building at Kennedy Space Center where the Viking Spacecraft were Assembled.</title>
        <authorList>
            <person name="Seuylemezian A."/>
            <person name="Vaishampayan P."/>
        </authorList>
    </citation>
    <scope>NUCLEOTIDE SEQUENCE [LARGE SCALE GENOMIC DNA]</scope>
    <source>
        <strain evidence="7">DSM 13966</strain>
    </source>
</reference>
<dbReference type="OrthoDB" id="63123at2"/>
<dbReference type="GO" id="GO:0000976">
    <property type="term" value="F:transcription cis-regulatory region binding"/>
    <property type="evidence" value="ECO:0007669"/>
    <property type="project" value="TreeGrafter"/>
</dbReference>
<keyword evidence="4" id="KW-0804">Transcription</keyword>
<dbReference type="FunFam" id="1.10.10.10:FF:000001">
    <property type="entry name" value="LysR family transcriptional regulator"/>
    <property type="match status" value="1"/>
</dbReference>
<dbReference type="EMBL" id="RSFW01000020">
    <property type="protein sequence ID" value="RSD25083.1"/>
    <property type="molecule type" value="Genomic_DNA"/>
</dbReference>
<keyword evidence="3" id="KW-0238">DNA-binding</keyword>
<gene>
    <name evidence="6" type="ORF">EJA10_17575</name>
</gene>
<feature type="domain" description="HTH lysR-type" evidence="5">
    <location>
        <begin position="36"/>
        <end position="93"/>
    </location>
</feature>
<dbReference type="SUPFAM" id="SSF53850">
    <property type="entry name" value="Periplasmic binding protein-like II"/>
    <property type="match status" value="1"/>
</dbReference>
<dbReference type="InterPro" id="IPR036390">
    <property type="entry name" value="WH_DNA-bd_sf"/>
</dbReference>
<dbReference type="InterPro" id="IPR005119">
    <property type="entry name" value="LysR_subst-bd"/>
</dbReference>
<evidence type="ECO:0000256" key="4">
    <source>
        <dbReference type="ARBA" id="ARBA00023163"/>
    </source>
</evidence>
<evidence type="ECO:0000256" key="3">
    <source>
        <dbReference type="ARBA" id="ARBA00023125"/>
    </source>
</evidence>
<dbReference type="InterPro" id="IPR000847">
    <property type="entry name" value="LysR_HTH_N"/>
</dbReference>